<dbReference type="EMBL" id="PVWJ01000225">
    <property type="protein sequence ID" value="PSB00402.1"/>
    <property type="molecule type" value="Genomic_DNA"/>
</dbReference>
<reference evidence="1 2" key="1">
    <citation type="submission" date="2018-02" db="EMBL/GenBank/DDBJ databases">
        <authorList>
            <person name="Cohen D.B."/>
            <person name="Kent A.D."/>
        </authorList>
    </citation>
    <scope>NUCLEOTIDE SEQUENCE [LARGE SCALE GENOMIC DNA]</scope>
    <source>
        <strain evidence="1 2">CCAP 1448/3</strain>
    </source>
</reference>
<organism evidence="1 2">
    <name type="scientific">Merismopedia glauca CCAP 1448/3</name>
    <dbReference type="NCBI Taxonomy" id="1296344"/>
    <lineage>
        <taxon>Bacteria</taxon>
        <taxon>Bacillati</taxon>
        <taxon>Cyanobacteriota</taxon>
        <taxon>Cyanophyceae</taxon>
        <taxon>Synechococcales</taxon>
        <taxon>Merismopediaceae</taxon>
        <taxon>Merismopedia</taxon>
    </lineage>
</organism>
<sequence length="109" mass="13036">MRFTSYRYPPMNPNQRSENKFTYGVIQNQRTSLYQVWYKFNSEQIYFLTAHKNHEDAYDTMYRLTLVHHNSKRITCPEDLLKIADSFPTDEPPSPVSEEHLQALKEFSI</sequence>
<dbReference type="Proteomes" id="UP000238762">
    <property type="component" value="Unassembled WGS sequence"/>
</dbReference>
<accession>A0A2T1BWN8</accession>
<dbReference type="AlphaFoldDB" id="A0A2T1BWN8"/>
<evidence type="ECO:0000313" key="2">
    <source>
        <dbReference type="Proteomes" id="UP000238762"/>
    </source>
</evidence>
<reference evidence="1 2" key="2">
    <citation type="submission" date="2018-03" db="EMBL/GenBank/DDBJ databases">
        <title>The ancient ancestry and fast evolution of plastids.</title>
        <authorList>
            <person name="Moore K.R."/>
            <person name="Magnabosco C."/>
            <person name="Momper L."/>
            <person name="Gold D.A."/>
            <person name="Bosak T."/>
            <person name="Fournier G.P."/>
        </authorList>
    </citation>
    <scope>NUCLEOTIDE SEQUENCE [LARGE SCALE GENOMIC DNA]</scope>
    <source>
        <strain evidence="1 2">CCAP 1448/3</strain>
    </source>
</reference>
<proteinExistence type="predicted"/>
<name>A0A2T1BWN8_9CYAN</name>
<keyword evidence="2" id="KW-1185">Reference proteome</keyword>
<comment type="caution">
    <text evidence="1">The sequence shown here is derived from an EMBL/GenBank/DDBJ whole genome shotgun (WGS) entry which is preliminary data.</text>
</comment>
<protein>
    <submittedName>
        <fullName evidence="1">Uncharacterized protein</fullName>
    </submittedName>
</protein>
<evidence type="ECO:0000313" key="1">
    <source>
        <dbReference type="EMBL" id="PSB00402.1"/>
    </source>
</evidence>
<gene>
    <name evidence="1" type="ORF">C7B64_23700</name>
</gene>